<protein>
    <submittedName>
        <fullName evidence="1">Uncharacterized protein</fullName>
    </submittedName>
</protein>
<keyword evidence="2" id="KW-1185">Reference proteome</keyword>
<proteinExistence type="predicted"/>
<dbReference type="AlphaFoldDB" id="A0A0C2XDH8"/>
<sequence length="440" mass="49490">MQDTRSGVSYPELSLSLHDRRRAWERLEWKRTTTVKVAPDCQAYELVAGVFASSDGTNLTIVGLPSSTNDGYTMTRTPGVRFRDFTIDPTQDVVALLEDSNQITQRIHIRSISTNAPLAILIFSISPSDNFQEPVLQFGHDLLEVHYTPRILVWNWQQGSLIFDSSRENIPHPISDFVFLSRDAFLITSTALHLYVFNPPSSVTLVATLHLPVTHNLGAEIKVHSAPLHARPPSGALFTLSSSERIQVFSVCYDSHLNLNLKYTMFVHTRTLLQYVERYRNGEAIPQRVVPWDLWGPHGTRFMKNDASRVWLRYAHGQRVIQQRDSTSGSKIDVIDFNYVPPSSSSVLTPESPVKPLHGNSFRRTTVTRSKPTVLACGTLPGLAVFSRGRKGNPFVTKVSTSLPYHVSSVNLPIPFDAFMIYDERIIGVQVRFVFGLFVV</sequence>
<dbReference type="EMBL" id="KN831810">
    <property type="protein sequence ID" value="KIM35988.1"/>
    <property type="molecule type" value="Genomic_DNA"/>
</dbReference>
<reference evidence="1 2" key="1">
    <citation type="submission" date="2014-04" db="EMBL/GenBank/DDBJ databases">
        <authorList>
            <consortium name="DOE Joint Genome Institute"/>
            <person name="Kuo A."/>
            <person name="Gay G."/>
            <person name="Dore J."/>
            <person name="Kohler A."/>
            <person name="Nagy L.G."/>
            <person name="Floudas D."/>
            <person name="Copeland A."/>
            <person name="Barry K.W."/>
            <person name="Cichocki N."/>
            <person name="Veneault-Fourrey C."/>
            <person name="LaButti K."/>
            <person name="Lindquist E.A."/>
            <person name="Lipzen A."/>
            <person name="Lundell T."/>
            <person name="Morin E."/>
            <person name="Murat C."/>
            <person name="Sun H."/>
            <person name="Tunlid A."/>
            <person name="Henrissat B."/>
            <person name="Grigoriev I.V."/>
            <person name="Hibbett D.S."/>
            <person name="Martin F."/>
            <person name="Nordberg H.P."/>
            <person name="Cantor M.N."/>
            <person name="Hua S.X."/>
        </authorList>
    </citation>
    <scope>NUCLEOTIDE SEQUENCE [LARGE SCALE GENOMIC DNA]</scope>
    <source>
        <strain evidence="2">h7</strain>
    </source>
</reference>
<reference evidence="2" key="2">
    <citation type="submission" date="2015-01" db="EMBL/GenBank/DDBJ databases">
        <title>Evolutionary Origins and Diversification of the Mycorrhizal Mutualists.</title>
        <authorList>
            <consortium name="DOE Joint Genome Institute"/>
            <consortium name="Mycorrhizal Genomics Consortium"/>
            <person name="Kohler A."/>
            <person name="Kuo A."/>
            <person name="Nagy L.G."/>
            <person name="Floudas D."/>
            <person name="Copeland A."/>
            <person name="Barry K.W."/>
            <person name="Cichocki N."/>
            <person name="Veneault-Fourrey C."/>
            <person name="LaButti K."/>
            <person name="Lindquist E.A."/>
            <person name="Lipzen A."/>
            <person name="Lundell T."/>
            <person name="Morin E."/>
            <person name="Murat C."/>
            <person name="Riley R."/>
            <person name="Ohm R."/>
            <person name="Sun H."/>
            <person name="Tunlid A."/>
            <person name="Henrissat B."/>
            <person name="Grigoriev I.V."/>
            <person name="Hibbett D.S."/>
            <person name="Martin F."/>
        </authorList>
    </citation>
    <scope>NUCLEOTIDE SEQUENCE [LARGE SCALE GENOMIC DNA]</scope>
    <source>
        <strain evidence="2">h7</strain>
    </source>
</reference>
<evidence type="ECO:0000313" key="2">
    <source>
        <dbReference type="Proteomes" id="UP000053424"/>
    </source>
</evidence>
<dbReference type="OrthoDB" id="2745718at2759"/>
<dbReference type="HOGENOM" id="CLU_007279_2_0_1"/>
<evidence type="ECO:0000313" key="1">
    <source>
        <dbReference type="EMBL" id="KIM35988.1"/>
    </source>
</evidence>
<name>A0A0C2XDH8_HEBCY</name>
<accession>A0A0C2XDH8</accession>
<dbReference type="STRING" id="686832.A0A0C2XDH8"/>
<gene>
    <name evidence="1" type="ORF">M413DRAFT_449449</name>
</gene>
<organism evidence="1 2">
    <name type="scientific">Hebeloma cylindrosporum</name>
    <dbReference type="NCBI Taxonomy" id="76867"/>
    <lineage>
        <taxon>Eukaryota</taxon>
        <taxon>Fungi</taxon>
        <taxon>Dikarya</taxon>
        <taxon>Basidiomycota</taxon>
        <taxon>Agaricomycotina</taxon>
        <taxon>Agaricomycetes</taxon>
        <taxon>Agaricomycetidae</taxon>
        <taxon>Agaricales</taxon>
        <taxon>Agaricineae</taxon>
        <taxon>Hymenogastraceae</taxon>
        <taxon>Hebeloma</taxon>
    </lineage>
</organism>
<dbReference type="Proteomes" id="UP000053424">
    <property type="component" value="Unassembled WGS sequence"/>
</dbReference>